<reference evidence="2" key="1">
    <citation type="journal article" date="2016" name="Nat. Genet.">
        <title>A high-quality carrot genome assembly provides new insights into carotenoid accumulation and asterid genome evolution.</title>
        <authorList>
            <person name="Iorizzo M."/>
            <person name="Ellison S."/>
            <person name="Senalik D."/>
            <person name="Zeng P."/>
            <person name="Satapoomin P."/>
            <person name="Huang J."/>
            <person name="Bowman M."/>
            <person name="Iovene M."/>
            <person name="Sanseverino W."/>
            <person name="Cavagnaro P."/>
            <person name="Yildiz M."/>
            <person name="Macko-Podgorni A."/>
            <person name="Moranska E."/>
            <person name="Grzebelus E."/>
            <person name="Grzebelus D."/>
            <person name="Ashrafi H."/>
            <person name="Zheng Z."/>
            <person name="Cheng S."/>
            <person name="Spooner D."/>
            <person name="Van Deynze A."/>
            <person name="Simon P."/>
        </authorList>
    </citation>
    <scope>NUCLEOTIDE SEQUENCE [LARGE SCALE GENOMIC DNA]</scope>
    <source>
        <tissue evidence="2">Leaf</tissue>
    </source>
</reference>
<dbReference type="InterPro" id="IPR010433">
    <property type="entry name" value="EIF-4B_pln"/>
</dbReference>
<dbReference type="OrthoDB" id="48651at2759"/>
<dbReference type="KEGG" id="dcr:108205788"/>
<dbReference type="EMBL" id="LNRQ01000002">
    <property type="protein sequence ID" value="KZN07272.1"/>
    <property type="molecule type" value="Genomic_DNA"/>
</dbReference>
<evidence type="ECO:0000256" key="1">
    <source>
        <dbReference type="SAM" id="MobiDB-lite"/>
    </source>
</evidence>
<reference evidence="3" key="2">
    <citation type="submission" date="2022-03" db="EMBL/GenBank/DDBJ databases">
        <title>Draft title - Genomic analysis of global carrot germplasm unveils the trajectory of domestication and the origin of high carotenoid orange carrot.</title>
        <authorList>
            <person name="Iorizzo M."/>
            <person name="Ellison S."/>
            <person name="Senalik D."/>
            <person name="Macko-Podgorni A."/>
            <person name="Grzebelus D."/>
            <person name="Bostan H."/>
            <person name="Rolling W."/>
            <person name="Curaba J."/>
            <person name="Simon P."/>
        </authorList>
    </citation>
    <scope>NUCLEOTIDE SEQUENCE</scope>
    <source>
        <tissue evidence="3">Leaf</tissue>
    </source>
</reference>
<feature type="region of interest" description="Disordered" evidence="1">
    <location>
        <begin position="448"/>
        <end position="582"/>
    </location>
</feature>
<organism evidence="2">
    <name type="scientific">Daucus carota subsp. sativus</name>
    <name type="common">Carrot</name>
    <dbReference type="NCBI Taxonomy" id="79200"/>
    <lineage>
        <taxon>Eukaryota</taxon>
        <taxon>Viridiplantae</taxon>
        <taxon>Streptophyta</taxon>
        <taxon>Embryophyta</taxon>
        <taxon>Tracheophyta</taxon>
        <taxon>Spermatophyta</taxon>
        <taxon>Magnoliopsida</taxon>
        <taxon>eudicotyledons</taxon>
        <taxon>Gunneridae</taxon>
        <taxon>Pentapetalae</taxon>
        <taxon>asterids</taxon>
        <taxon>campanulids</taxon>
        <taxon>Apiales</taxon>
        <taxon>Apiaceae</taxon>
        <taxon>Apioideae</taxon>
        <taxon>Scandiceae</taxon>
        <taxon>Daucinae</taxon>
        <taxon>Daucus</taxon>
        <taxon>Daucus sect. Daucus</taxon>
    </lineage>
</organism>
<dbReference type="OMA" id="TRPQING"/>
<dbReference type="STRING" id="79200.A0A166F2S8"/>
<dbReference type="PANTHER" id="PTHR32091:SF4">
    <property type="entry name" value="OS07G0546100 PROTEIN"/>
    <property type="match status" value="1"/>
</dbReference>
<dbReference type="Proteomes" id="UP000077755">
    <property type="component" value="Chromosome 2"/>
</dbReference>
<dbReference type="Gramene" id="KZN07272">
    <property type="protein sequence ID" value="KZN07272"/>
    <property type="gene ID" value="DCAR_008109"/>
</dbReference>
<sequence length="582" mass="64674">MAKKKATMTLKDFHGGSIPSDLPLPSAPGMIVRQSDRVGLDRPNAWGKVMGRGDYRLRPGSAGSVRGFNDKGSFLSGGSHIGRNFDEDERTPLDGVSGPRRTVSDESIRGGLVGGVDSGLEFVRESRPITNPGLSGCWAEEEVSRVGGNPWTVRREVVGKDLGVGSWSAMDVATKLAHASALEKVSSGRWQSKLLSEGNRVDIEVIKHPETQTETQYKGYGMLDGHVFDNVDVLGGRNSHEAVLVRQIEKSLIVDDWINAGGRTLPVYERAVSPIYTDVQENRIYDEGHQPSWVVGNFVRAELQQTVHPEFLSERPKMNLLPNSRPSETVEAPPTNYKQSSQKPRDPGAQSHVNEAYERVNTLKSDPDSVRGVQDRPKLNLKPRMQPLDQFERNIETKRNTLFGGARPRELVLKERGIYDVDSNNYDQVPPLNSGKRDVPRGEILPVRYNGKAENTPLDYKNGKNIDRRVLRGDVEKSDMQRKNWRSENQRSSRDLEKNKPPQERAPSPETWRKPVEQPSSPTGLRYGKAASAVELAQAFSRSVSDPKTADRLSGQRGIPGRGQIPFSRLTGPQSRPQINGY</sequence>
<dbReference type="GO" id="GO:0003743">
    <property type="term" value="F:translation initiation factor activity"/>
    <property type="evidence" value="ECO:0007669"/>
    <property type="project" value="InterPro"/>
</dbReference>
<protein>
    <submittedName>
        <fullName evidence="2">Uncharacterized protein</fullName>
    </submittedName>
</protein>
<keyword evidence="4" id="KW-1185">Reference proteome</keyword>
<gene>
    <name evidence="2" type="ORF">DCAR_008109</name>
    <name evidence="3" type="ORF">DCAR_0209158</name>
</gene>
<dbReference type="AlphaFoldDB" id="A0A166F2S8"/>
<dbReference type="GO" id="GO:0003729">
    <property type="term" value="F:mRNA binding"/>
    <property type="evidence" value="ECO:0007669"/>
    <property type="project" value="TreeGrafter"/>
</dbReference>
<feature type="compositionally biased region" description="Polar residues" evidence="1">
    <location>
        <begin position="571"/>
        <end position="582"/>
    </location>
</feature>
<feature type="region of interest" description="Disordered" evidence="1">
    <location>
        <begin position="314"/>
        <end position="352"/>
    </location>
</feature>
<evidence type="ECO:0000313" key="4">
    <source>
        <dbReference type="Proteomes" id="UP000077755"/>
    </source>
</evidence>
<feature type="compositionally biased region" description="Basic and acidic residues" evidence="1">
    <location>
        <begin position="461"/>
        <end position="503"/>
    </location>
</feature>
<dbReference type="EMBL" id="CP093344">
    <property type="protein sequence ID" value="WOG89918.1"/>
    <property type="molecule type" value="Genomic_DNA"/>
</dbReference>
<feature type="region of interest" description="Disordered" evidence="1">
    <location>
        <begin position="79"/>
        <end position="103"/>
    </location>
</feature>
<dbReference type="PANTHER" id="PTHR32091">
    <property type="entry name" value="EUKARYOTIC TRANSLATION INITIATION FACTOR 4B"/>
    <property type="match status" value="1"/>
</dbReference>
<evidence type="ECO:0000313" key="2">
    <source>
        <dbReference type="EMBL" id="KZN07272.1"/>
    </source>
</evidence>
<accession>A0A166F2S8</accession>
<evidence type="ECO:0000313" key="3">
    <source>
        <dbReference type="EMBL" id="WOG89918.1"/>
    </source>
</evidence>
<proteinExistence type="predicted"/>
<name>A0A166F2S8_DAUCS</name>